<keyword evidence="1" id="KW-0472">Membrane</keyword>
<sequence length="160" mass="18093">MCLNIKFIKPKKKYIKFTGKAMYFWDIMKIFTRLISTVAIQLVPIWILIILSRCLDVSFRINAFLENILVYNIVVGGTFLIEEKQENGNGRQHIKLLSVLIVILASVTYAGLLLTTDSIGSAGLKIKEETFLKFTVAISQFTMLIQYFGIEKDSVSGGMD</sequence>
<feature type="transmembrane region" description="Helical" evidence="1">
    <location>
        <begin position="93"/>
        <end position="111"/>
    </location>
</feature>
<accession>A0A1M6JEU4</accession>
<keyword evidence="1" id="KW-0812">Transmembrane</keyword>
<dbReference type="AlphaFoldDB" id="A0A1M6JEU4"/>
<dbReference type="Proteomes" id="UP000184185">
    <property type="component" value="Unassembled WGS sequence"/>
</dbReference>
<keyword evidence="1" id="KW-1133">Transmembrane helix</keyword>
<evidence type="ECO:0000313" key="2">
    <source>
        <dbReference type="EMBL" id="SHJ45194.1"/>
    </source>
</evidence>
<proteinExistence type="predicted"/>
<dbReference type="EMBL" id="FQYQ01000023">
    <property type="protein sequence ID" value="SHJ45194.1"/>
    <property type="molecule type" value="Genomic_DNA"/>
</dbReference>
<feature type="transmembrane region" description="Helical" evidence="1">
    <location>
        <begin position="63"/>
        <end position="81"/>
    </location>
</feature>
<protein>
    <submittedName>
        <fullName evidence="2">Uncharacterized protein</fullName>
    </submittedName>
</protein>
<organism evidence="2 3">
    <name type="scientific">Pseudobutyrivibrio xylanivorans DSM 14809</name>
    <dbReference type="NCBI Taxonomy" id="1123012"/>
    <lineage>
        <taxon>Bacteria</taxon>
        <taxon>Bacillati</taxon>
        <taxon>Bacillota</taxon>
        <taxon>Clostridia</taxon>
        <taxon>Lachnospirales</taxon>
        <taxon>Lachnospiraceae</taxon>
        <taxon>Pseudobutyrivibrio</taxon>
    </lineage>
</organism>
<evidence type="ECO:0000313" key="3">
    <source>
        <dbReference type="Proteomes" id="UP000184185"/>
    </source>
</evidence>
<evidence type="ECO:0000256" key="1">
    <source>
        <dbReference type="SAM" id="Phobius"/>
    </source>
</evidence>
<gene>
    <name evidence="2" type="ORF">SAMN02745725_02578</name>
</gene>
<reference evidence="2 3" key="1">
    <citation type="submission" date="2016-11" db="EMBL/GenBank/DDBJ databases">
        <authorList>
            <person name="Jaros S."/>
            <person name="Januszkiewicz K."/>
            <person name="Wedrychowicz H."/>
        </authorList>
    </citation>
    <scope>NUCLEOTIDE SEQUENCE [LARGE SCALE GENOMIC DNA]</scope>
    <source>
        <strain evidence="2 3">DSM 14809</strain>
    </source>
</reference>
<keyword evidence="3" id="KW-1185">Reference proteome</keyword>
<feature type="transmembrane region" description="Helical" evidence="1">
    <location>
        <begin position="131"/>
        <end position="150"/>
    </location>
</feature>
<name>A0A1M6JEU4_PSEXY</name>
<feature type="transmembrane region" description="Helical" evidence="1">
    <location>
        <begin position="30"/>
        <end position="51"/>
    </location>
</feature>